<evidence type="ECO:0000256" key="1">
    <source>
        <dbReference type="ARBA" id="ARBA00007409"/>
    </source>
</evidence>
<dbReference type="InterPro" id="IPR036282">
    <property type="entry name" value="Glutathione-S-Trfase_C_sf"/>
</dbReference>
<evidence type="ECO:0000256" key="3">
    <source>
        <dbReference type="ARBA" id="ARBA00022679"/>
    </source>
</evidence>
<dbReference type="Pfam" id="PF00043">
    <property type="entry name" value="GST_C"/>
    <property type="match status" value="1"/>
</dbReference>
<reference evidence="7" key="1">
    <citation type="submission" date="2021-02" db="EMBL/GenBank/DDBJ databases">
        <authorList>
            <person name="Nowell W R."/>
        </authorList>
    </citation>
    <scope>NUCLEOTIDE SEQUENCE</scope>
</reference>
<sequence>MLIVHHLGISQSERIVWLCEELEIPYQLIRYDRDPETRLAPEEYKALHPFGTAPVIFDGDVLLAESGAIVDYIIAKYGNNRFTLKADHPNFADYLFWSHFANGSMVPAMLVDLVVNLLAKDMQSENPVVNTLRQRTIRAMDLAEKHLSTHEYFAGSEFTSADIMMVFPLTTMRAFSKLDLGSYPNIRAYLKRIGARSGYQRAMKKGDPDFTPLLD</sequence>
<evidence type="ECO:0000259" key="6">
    <source>
        <dbReference type="Pfam" id="PF13409"/>
    </source>
</evidence>
<evidence type="ECO:0000259" key="5">
    <source>
        <dbReference type="Pfam" id="PF00043"/>
    </source>
</evidence>
<dbReference type="InterPro" id="IPR036249">
    <property type="entry name" value="Thioredoxin-like_sf"/>
</dbReference>
<accession>A0A813M7X7</accession>
<dbReference type="GO" id="GO:0004364">
    <property type="term" value="F:glutathione transferase activity"/>
    <property type="evidence" value="ECO:0007669"/>
    <property type="project" value="UniProtKB-EC"/>
</dbReference>
<name>A0A813M7X7_9BILA</name>
<dbReference type="FunFam" id="3.40.30.10:FF:000156">
    <property type="entry name" value="Glutathione S-transferase 1"/>
    <property type="match status" value="1"/>
</dbReference>
<evidence type="ECO:0000256" key="4">
    <source>
        <dbReference type="ARBA" id="ARBA00047960"/>
    </source>
</evidence>
<dbReference type="SFLD" id="SFLDS00019">
    <property type="entry name" value="Glutathione_Transferase_(cytos"/>
    <property type="match status" value="1"/>
</dbReference>
<evidence type="ECO:0000313" key="8">
    <source>
        <dbReference type="EMBL" id="CAF3762441.1"/>
    </source>
</evidence>
<dbReference type="InterPro" id="IPR004045">
    <property type="entry name" value="Glutathione_S-Trfase_N"/>
</dbReference>
<comment type="caution">
    <text evidence="7">The sequence shown here is derived from an EMBL/GenBank/DDBJ whole genome shotgun (WGS) entry which is preliminary data.</text>
</comment>
<dbReference type="SUPFAM" id="SSF47616">
    <property type="entry name" value="GST C-terminal domain-like"/>
    <property type="match status" value="1"/>
</dbReference>
<feature type="domain" description="Glutathione S-transferase C-terminal" evidence="5">
    <location>
        <begin position="113"/>
        <end position="196"/>
    </location>
</feature>
<dbReference type="Pfam" id="PF13409">
    <property type="entry name" value="GST_N_2"/>
    <property type="match status" value="1"/>
</dbReference>
<dbReference type="InterPro" id="IPR004046">
    <property type="entry name" value="GST_C"/>
</dbReference>
<dbReference type="PANTHER" id="PTHR44051">
    <property type="entry name" value="GLUTATHIONE S-TRANSFERASE-RELATED"/>
    <property type="match status" value="1"/>
</dbReference>
<comment type="similarity">
    <text evidence="1">Belongs to the GST superfamily.</text>
</comment>
<evidence type="ECO:0000313" key="9">
    <source>
        <dbReference type="Proteomes" id="UP000663860"/>
    </source>
</evidence>
<dbReference type="PANTHER" id="PTHR44051:SF9">
    <property type="entry name" value="GLUTATHIONE S-TRANSFERASE 1"/>
    <property type="match status" value="1"/>
</dbReference>
<dbReference type="SUPFAM" id="SSF52833">
    <property type="entry name" value="Thioredoxin-like"/>
    <property type="match status" value="1"/>
</dbReference>
<dbReference type="Proteomes" id="UP000663868">
    <property type="component" value="Unassembled WGS sequence"/>
</dbReference>
<comment type="catalytic activity">
    <reaction evidence="4">
        <text>RX + glutathione = an S-substituted glutathione + a halide anion + H(+)</text>
        <dbReference type="Rhea" id="RHEA:16437"/>
        <dbReference type="ChEBI" id="CHEBI:15378"/>
        <dbReference type="ChEBI" id="CHEBI:16042"/>
        <dbReference type="ChEBI" id="CHEBI:17792"/>
        <dbReference type="ChEBI" id="CHEBI:57925"/>
        <dbReference type="ChEBI" id="CHEBI:90779"/>
        <dbReference type="EC" id="2.5.1.18"/>
    </reaction>
</comment>
<proteinExistence type="inferred from homology"/>
<dbReference type="SFLD" id="SFLDG01150">
    <property type="entry name" value="Main.1:_Beta-like"/>
    <property type="match status" value="1"/>
</dbReference>
<dbReference type="Gene3D" id="1.20.1050.10">
    <property type="match status" value="1"/>
</dbReference>
<dbReference type="GO" id="GO:0005737">
    <property type="term" value="C:cytoplasm"/>
    <property type="evidence" value="ECO:0007669"/>
    <property type="project" value="UniProtKB-ARBA"/>
</dbReference>
<dbReference type="EMBL" id="CAJOBB010000840">
    <property type="protein sequence ID" value="CAF3762441.1"/>
    <property type="molecule type" value="Genomic_DNA"/>
</dbReference>
<dbReference type="CDD" id="cd03046">
    <property type="entry name" value="GST_N_GTT1_like"/>
    <property type="match status" value="1"/>
</dbReference>
<evidence type="ECO:0000256" key="2">
    <source>
        <dbReference type="ARBA" id="ARBA00012452"/>
    </source>
</evidence>
<dbReference type="EMBL" id="CAJNOE010000002">
    <property type="protein sequence ID" value="CAF0713360.1"/>
    <property type="molecule type" value="Genomic_DNA"/>
</dbReference>
<evidence type="ECO:0000313" key="7">
    <source>
        <dbReference type="EMBL" id="CAF0713360.1"/>
    </source>
</evidence>
<organism evidence="7 9">
    <name type="scientific">Adineta steineri</name>
    <dbReference type="NCBI Taxonomy" id="433720"/>
    <lineage>
        <taxon>Eukaryota</taxon>
        <taxon>Metazoa</taxon>
        <taxon>Spiralia</taxon>
        <taxon>Gnathifera</taxon>
        <taxon>Rotifera</taxon>
        <taxon>Eurotatoria</taxon>
        <taxon>Bdelloidea</taxon>
        <taxon>Adinetida</taxon>
        <taxon>Adinetidae</taxon>
        <taxon>Adineta</taxon>
    </lineage>
</organism>
<keyword evidence="3" id="KW-0808">Transferase</keyword>
<dbReference type="Proteomes" id="UP000663860">
    <property type="component" value="Unassembled WGS sequence"/>
</dbReference>
<gene>
    <name evidence="7" type="ORF">IZO911_LOCUS387</name>
    <name evidence="8" type="ORF">KXQ929_LOCUS14883</name>
</gene>
<dbReference type="AlphaFoldDB" id="A0A813M7X7"/>
<dbReference type="EC" id="2.5.1.18" evidence="2"/>
<dbReference type="SFLD" id="SFLDG00358">
    <property type="entry name" value="Main_(cytGST)"/>
    <property type="match status" value="1"/>
</dbReference>
<feature type="domain" description="GST N-terminal" evidence="6">
    <location>
        <begin position="12"/>
        <end position="73"/>
    </location>
</feature>
<protein>
    <recommendedName>
        <fullName evidence="2">glutathione transferase</fullName>
        <ecNumber evidence="2">2.5.1.18</ecNumber>
    </recommendedName>
</protein>
<dbReference type="GO" id="GO:0004601">
    <property type="term" value="F:peroxidase activity"/>
    <property type="evidence" value="ECO:0007669"/>
    <property type="project" value="UniProtKB-ARBA"/>
</dbReference>
<dbReference type="InterPro" id="IPR040079">
    <property type="entry name" value="Glutathione_S-Trfase"/>
</dbReference>
<dbReference type="Gene3D" id="3.40.30.10">
    <property type="entry name" value="Glutaredoxin"/>
    <property type="match status" value="1"/>
</dbReference>